<dbReference type="InterPro" id="IPR057251">
    <property type="entry name" value="FP_C"/>
</dbReference>
<sequence length="245" mass="29018">MSEMKAMFIEFKNQQEEKFNKFEKMFSSFEEIKNQNNEIRNSIDFLSHSYDSLVEQINTLQAERRENIQYIQKLEEKIDKFESGLRSTCIELRNIPPVKKESKQSLLSTVLHTINEINIKIEPHEVKDVFRLSTRVSENRPIIVDFISVLIRDKVIEKFKIYNKNKGKLTTETLKISGPAKPIFISENLSTKMKKLFYLCRDFVKLNNFKYCWVSHGKIFLRKTDGTDHHMIKCENDLTNLQLQI</sequence>
<accession>A0ABN8BFN0</accession>
<dbReference type="EMBL" id="OU963898">
    <property type="protein sequence ID" value="CAH0405907.1"/>
    <property type="molecule type" value="Genomic_DNA"/>
</dbReference>
<dbReference type="Pfam" id="PF25298">
    <property type="entry name" value="Baculo_FP_2nd"/>
    <property type="match status" value="1"/>
</dbReference>
<feature type="domain" description="FP protein C-terminal" evidence="2">
    <location>
        <begin position="191"/>
        <end position="241"/>
    </location>
</feature>
<keyword evidence="4" id="KW-1185">Reference proteome</keyword>
<keyword evidence="1" id="KW-0175">Coiled coil</keyword>
<evidence type="ECO:0000256" key="1">
    <source>
        <dbReference type="SAM" id="Coils"/>
    </source>
</evidence>
<evidence type="ECO:0000313" key="3">
    <source>
        <dbReference type="EMBL" id="CAH0405907.1"/>
    </source>
</evidence>
<evidence type="ECO:0000259" key="2">
    <source>
        <dbReference type="Pfam" id="PF25298"/>
    </source>
</evidence>
<organism evidence="3 4">
    <name type="scientific">Chilo suppressalis</name>
    <name type="common">Asiatic rice borer moth</name>
    <dbReference type="NCBI Taxonomy" id="168631"/>
    <lineage>
        <taxon>Eukaryota</taxon>
        <taxon>Metazoa</taxon>
        <taxon>Ecdysozoa</taxon>
        <taxon>Arthropoda</taxon>
        <taxon>Hexapoda</taxon>
        <taxon>Insecta</taxon>
        <taxon>Pterygota</taxon>
        <taxon>Neoptera</taxon>
        <taxon>Endopterygota</taxon>
        <taxon>Lepidoptera</taxon>
        <taxon>Glossata</taxon>
        <taxon>Ditrysia</taxon>
        <taxon>Pyraloidea</taxon>
        <taxon>Crambidae</taxon>
        <taxon>Crambinae</taxon>
        <taxon>Chilo</taxon>
    </lineage>
</organism>
<gene>
    <name evidence="3" type="ORF">CHILSU_LOCUS9278</name>
</gene>
<dbReference type="Proteomes" id="UP001153292">
    <property type="component" value="Chromosome 5"/>
</dbReference>
<reference evidence="3" key="1">
    <citation type="submission" date="2021-12" db="EMBL/GenBank/DDBJ databases">
        <authorList>
            <person name="King R."/>
        </authorList>
    </citation>
    <scope>NUCLEOTIDE SEQUENCE</scope>
</reference>
<feature type="coiled-coil region" evidence="1">
    <location>
        <begin position="43"/>
        <end position="80"/>
    </location>
</feature>
<proteinExistence type="predicted"/>
<protein>
    <recommendedName>
        <fullName evidence="2">FP protein C-terminal domain-containing protein</fullName>
    </recommendedName>
</protein>
<name>A0ABN8BFN0_CHISP</name>
<evidence type="ECO:0000313" key="4">
    <source>
        <dbReference type="Proteomes" id="UP001153292"/>
    </source>
</evidence>